<dbReference type="SUPFAM" id="SSF48498">
    <property type="entry name" value="Tetracyclin repressor-like, C-terminal domain"/>
    <property type="match status" value="1"/>
</dbReference>
<dbReference type="Gene3D" id="1.10.357.10">
    <property type="entry name" value="Tetracycline Repressor, domain 2"/>
    <property type="match status" value="1"/>
</dbReference>
<dbReference type="Pfam" id="PF00440">
    <property type="entry name" value="TetR_N"/>
    <property type="match status" value="1"/>
</dbReference>
<feature type="domain" description="HTH tetR-type" evidence="3">
    <location>
        <begin position="2"/>
        <end position="62"/>
    </location>
</feature>
<accession>A0A4V3GY86</accession>
<proteinExistence type="predicted"/>
<dbReference type="Gene3D" id="1.10.10.60">
    <property type="entry name" value="Homeodomain-like"/>
    <property type="match status" value="1"/>
</dbReference>
<dbReference type="InterPro" id="IPR001647">
    <property type="entry name" value="HTH_TetR"/>
</dbReference>
<dbReference type="SUPFAM" id="SSF46689">
    <property type="entry name" value="Homeodomain-like"/>
    <property type="match status" value="1"/>
</dbReference>
<dbReference type="PRINTS" id="PR00455">
    <property type="entry name" value="HTHTETR"/>
</dbReference>
<evidence type="ECO:0000256" key="2">
    <source>
        <dbReference type="PROSITE-ProRule" id="PRU00335"/>
    </source>
</evidence>
<dbReference type="InterPro" id="IPR036271">
    <property type="entry name" value="Tet_transcr_reg_TetR-rel_C_sf"/>
</dbReference>
<dbReference type="InterPro" id="IPR013570">
    <property type="entry name" value="Tscrpt_reg_YsiA_C"/>
</dbReference>
<gene>
    <name evidence="4" type="ORF">C7959_11535</name>
</gene>
<dbReference type="GO" id="GO:0003677">
    <property type="term" value="F:DNA binding"/>
    <property type="evidence" value="ECO:0007669"/>
    <property type="project" value="UniProtKB-UniRule"/>
</dbReference>
<dbReference type="InterPro" id="IPR050624">
    <property type="entry name" value="HTH-type_Tx_Regulator"/>
</dbReference>
<evidence type="ECO:0000256" key="1">
    <source>
        <dbReference type="ARBA" id="ARBA00023125"/>
    </source>
</evidence>
<sequence length="189" mass="21788">MHPKKEKIFEAAIEKFAKKGTTSTTMQEIAKAAGIGKGTLYRYFENKEDLIFSLIEFRFNIIFEKVKADIIKLDDPIQKIEKVIDAHLNFCAIHGVNKFLIREVWGYKSKFKNAIQEMMSLYTGFIKDIIEEGIEQGKFKEVNALNAATALIGMIDITIIRCMMFEEDFLTNKIREDIVEIYLNGMVID</sequence>
<dbReference type="STRING" id="926561.GCA_000379025_02885"/>
<evidence type="ECO:0000259" key="3">
    <source>
        <dbReference type="PROSITE" id="PS50977"/>
    </source>
</evidence>
<dbReference type="Proteomes" id="UP000295832">
    <property type="component" value="Unassembled WGS sequence"/>
</dbReference>
<comment type="caution">
    <text evidence="4">The sequence shown here is derived from an EMBL/GenBank/DDBJ whole genome shotgun (WGS) entry which is preliminary data.</text>
</comment>
<dbReference type="EMBL" id="SOEG01000015">
    <property type="protein sequence ID" value="TDX51159.1"/>
    <property type="molecule type" value="Genomic_DNA"/>
</dbReference>
<dbReference type="InterPro" id="IPR009057">
    <property type="entry name" value="Homeodomain-like_sf"/>
</dbReference>
<evidence type="ECO:0000313" key="4">
    <source>
        <dbReference type="EMBL" id="TDX51159.1"/>
    </source>
</evidence>
<organism evidence="4 5">
    <name type="scientific">Orenia marismortui</name>
    <dbReference type="NCBI Taxonomy" id="46469"/>
    <lineage>
        <taxon>Bacteria</taxon>
        <taxon>Bacillati</taxon>
        <taxon>Bacillota</taxon>
        <taxon>Clostridia</taxon>
        <taxon>Halanaerobiales</taxon>
        <taxon>Halobacteroidaceae</taxon>
        <taxon>Orenia</taxon>
    </lineage>
</organism>
<reference evidence="4 5" key="1">
    <citation type="submission" date="2019-03" db="EMBL/GenBank/DDBJ databases">
        <title>Subsurface microbial communities from deep shales in Ohio and West Virginia, USA.</title>
        <authorList>
            <person name="Wrighton K."/>
        </authorList>
    </citation>
    <scope>NUCLEOTIDE SEQUENCE [LARGE SCALE GENOMIC DNA]</scope>
    <source>
        <strain evidence="4 5">MSL 6dP</strain>
    </source>
</reference>
<dbReference type="AlphaFoldDB" id="A0A4V3GY86"/>
<name>A0A4V3GY86_9FIRM</name>
<dbReference type="RefSeq" id="WP_134116985.1">
    <property type="nucleotide sequence ID" value="NZ_SOEG01000015.1"/>
</dbReference>
<keyword evidence="5" id="KW-1185">Reference proteome</keyword>
<dbReference type="Pfam" id="PF08359">
    <property type="entry name" value="TetR_C_4"/>
    <property type="match status" value="1"/>
</dbReference>
<dbReference type="PROSITE" id="PS50977">
    <property type="entry name" value="HTH_TETR_2"/>
    <property type="match status" value="1"/>
</dbReference>
<dbReference type="PANTHER" id="PTHR43479:SF11">
    <property type="entry name" value="ACREF_ENVCD OPERON REPRESSOR-RELATED"/>
    <property type="match status" value="1"/>
</dbReference>
<feature type="DNA-binding region" description="H-T-H motif" evidence="2">
    <location>
        <begin position="25"/>
        <end position="44"/>
    </location>
</feature>
<evidence type="ECO:0000313" key="5">
    <source>
        <dbReference type="Proteomes" id="UP000295832"/>
    </source>
</evidence>
<dbReference type="PANTHER" id="PTHR43479">
    <property type="entry name" value="ACREF/ENVCD OPERON REPRESSOR-RELATED"/>
    <property type="match status" value="1"/>
</dbReference>
<keyword evidence="1 2" id="KW-0238">DNA-binding</keyword>
<protein>
    <submittedName>
        <fullName evidence="4">TetR family transcriptional regulator</fullName>
    </submittedName>
</protein>